<dbReference type="Pfam" id="PF13455">
    <property type="entry name" value="MUG113"/>
    <property type="match status" value="1"/>
</dbReference>
<name>A0A0F9A773_9ZZZZ</name>
<reference evidence="2" key="1">
    <citation type="journal article" date="2015" name="Nature">
        <title>Complex archaea that bridge the gap between prokaryotes and eukaryotes.</title>
        <authorList>
            <person name="Spang A."/>
            <person name="Saw J.H."/>
            <person name="Jorgensen S.L."/>
            <person name="Zaremba-Niedzwiedzka K."/>
            <person name="Martijn J."/>
            <person name="Lind A.E."/>
            <person name="van Eijk R."/>
            <person name="Schleper C."/>
            <person name="Guy L."/>
            <person name="Ettema T.J."/>
        </authorList>
    </citation>
    <scope>NUCLEOTIDE SEQUENCE</scope>
</reference>
<gene>
    <name evidence="2" type="ORF">LCGC14_2884200</name>
</gene>
<dbReference type="SMART" id="SM00974">
    <property type="entry name" value="T5orf172"/>
    <property type="match status" value="1"/>
</dbReference>
<dbReference type="AlphaFoldDB" id="A0A0F9A773"/>
<protein>
    <recommendedName>
        <fullName evidence="1">Bacteriophage T5 Orf172 DNA-binding domain-containing protein</fullName>
    </recommendedName>
</protein>
<sequence length="291" mass="33711">MTEHGFIYFHGTEDGLLVKIGYTKDLAMRRRQNEQRFVDDKKLVLLAAVIGTRTHEAAVLRFFETDCVDGQREWFNASQSLVEYILWLRQQWWVTLDEADTIGEPVEYTHWQPQESRRVPLPKADPRYLIQLDRVFHGDLAGTAWDRLGTPEPIGEDYYSPAELVSAAKQAMGGIDLDPASHWRANRVFRIPLYYNLHRSAFDNPWFGRVWLNPPYGDNAPWFERIVQFWDRGEINQLCMISPVWSFTTQIAIPLLDRAAAMLLLIPAPKFWGNPDGRQGTNHPHAILYMG</sequence>
<accession>A0A0F9A773</accession>
<feature type="non-terminal residue" evidence="2">
    <location>
        <position position="291"/>
    </location>
</feature>
<dbReference type="EMBL" id="LAZR01056337">
    <property type="protein sequence ID" value="KKK74394.1"/>
    <property type="molecule type" value="Genomic_DNA"/>
</dbReference>
<comment type="caution">
    <text evidence="2">The sequence shown here is derived from an EMBL/GenBank/DDBJ whole genome shotgun (WGS) entry which is preliminary data.</text>
</comment>
<dbReference type="InterPro" id="IPR018306">
    <property type="entry name" value="Phage_T5_Orf172_DNA-bd"/>
</dbReference>
<evidence type="ECO:0000259" key="1">
    <source>
        <dbReference type="SMART" id="SM00974"/>
    </source>
</evidence>
<evidence type="ECO:0000313" key="2">
    <source>
        <dbReference type="EMBL" id="KKK74394.1"/>
    </source>
</evidence>
<feature type="domain" description="Bacteriophage T5 Orf172 DNA-binding" evidence="1">
    <location>
        <begin position="12"/>
        <end position="89"/>
    </location>
</feature>
<organism evidence="2">
    <name type="scientific">marine sediment metagenome</name>
    <dbReference type="NCBI Taxonomy" id="412755"/>
    <lineage>
        <taxon>unclassified sequences</taxon>
        <taxon>metagenomes</taxon>
        <taxon>ecological metagenomes</taxon>
    </lineage>
</organism>
<proteinExistence type="predicted"/>